<dbReference type="RefSeq" id="WP_049106871.1">
    <property type="nucleotide sequence ID" value="NZ_JARMNH010000001.1"/>
</dbReference>
<dbReference type="Pfam" id="PF13137">
    <property type="entry name" value="DUF3983"/>
    <property type="match status" value="1"/>
</dbReference>
<evidence type="ECO:0000313" key="1">
    <source>
        <dbReference type="EMBL" id="OTX83179.1"/>
    </source>
</evidence>
<dbReference type="EMBL" id="NFDE01000065">
    <property type="protein sequence ID" value="OTX83179.1"/>
    <property type="molecule type" value="Genomic_DNA"/>
</dbReference>
<protein>
    <submittedName>
        <fullName evidence="1">DUF3983 domain-containing protein</fullName>
    </submittedName>
</protein>
<reference evidence="1 2" key="1">
    <citation type="submission" date="2016-10" db="EMBL/GenBank/DDBJ databases">
        <title>Comparative genomics of Bacillus thuringiensis reveals a path to pathogens against multiple invertebrate hosts.</title>
        <authorList>
            <person name="Zheng J."/>
            <person name="Gao Q."/>
            <person name="Liu H."/>
            <person name="Peng D."/>
            <person name="Ruan L."/>
            <person name="Sun M."/>
        </authorList>
    </citation>
    <scope>NUCLEOTIDE SEQUENCE [LARGE SCALE GENOMIC DNA]</scope>
    <source>
        <strain evidence="1">BGSC 4BK1</strain>
    </source>
</reference>
<dbReference type="Proteomes" id="UP000194945">
    <property type="component" value="Unassembled WGS sequence"/>
</dbReference>
<accession>A0A242YTV6</accession>
<comment type="caution">
    <text evidence="1">The sequence shown here is derived from an EMBL/GenBank/DDBJ whole genome shotgun (WGS) entry which is preliminary data.</text>
</comment>
<gene>
    <name evidence="1" type="ORF">BK730_25315</name>
</gene>
<dbReference type="AlphaFoldDB" id="A0A242YTV6"/>
<evidence type="ECO:0000313" key="2">
    <source>
        <dbReference type="Proteomes" id="UP000194945"/>
    </source>
</evidence>
<name>A0A242YTV6_9BACI</name>
<organism evidence="1 2">
    <name type="scientific">Bacillus wiedmannii</name>
    <dbReference type="NCBI Taxonomy" id="1890302"/>
    <lineage>
        <taxon>Bacteria</taxon>
        <taxon>Bacillati</taxon>
        <taxon>Bacillota</taxon>
        <taxon>Bacilli</taxon>
        <taxon>Bacillales</taxon>
        <taxon>Bacillaceae</taxon>
        <taxon>Bacillus</taxon>
        <taxon>Bacillus cereus group</taxon>
    </lineage>
</organism>
<sequence>MKALKKRKIRKAIARRAKDVEKFQVNKAWRNIFVQAGILK</sequence>
<dbReference type="InterPro" id="IPR025041">
    <property type="entry name" value="DUF3983"/>
</dbReference>
<proteinExistence type="predicted"/>